<accession>A0A0L0EWA8</accession>
<reference evidence="2" key="1">
    <citation type="submission" date="2015-07" db="EMBL/GenBank/DDBJ databases">
        <title>Draft genome sequence of a Pseudoalteromonas rubra strain, OCN096, isolated from Kaneohe Bay, Oahu, Hawaii.</title>
        <authorList>
            <person name="Beurmann S."/>
            <person name="Ushijima B."/>
            <person name="Belcaid M."/>
            <person name="Callahan S.M."/>
            <person name="Aeby G.S."/>
        </authorList>
    </citation>
    <scope>NUCLEOTIDE SEQUENCE [LARGE SCALE GENOMIC DNA]</scope>
    <source>
        <strain evidence="2">OCN096</strain>
    </source>
</reference>
<sequence length="204" mass="22842">MATEVSQVSGLELHVTAHSEGTEYGDFDVSFHNKDGDIVHSEILSCSSTEHNQCSLKSEIQGPWSAVVIESMSGNMSGYGLQSDVTNNVLKVQNKTTSIGLVSGDENEAYRFGSDIYSSENREYFTGTASRIIWKNQLDAAIAQLRGSAINEWNKKAKAKFGDFDWWNKGSHNNRVQCQPYWETVVYGFYYCQADAYVKYVTVQ</sequence>
<evidence type="ECO:0000313" key="2">
    <source>
        <dbReference type="Proteomes" id="UP000036850"/>
    </source>
</evidence>
<comment type="caution">
    <text evidence="1">The sequence shown here is derived from an EMBL/GenBank/DDBJ whole genome shotgun (WGS) entry which is preliminary data.</text>
</comment>
<gene>
    <name evidence="1" type="ORF">AC626_02965</name>
</gene>
<dbReference type="AlphaFoldDB" id="A0A0L0EWA8"/>
<name>A0A0L0EWA8_9GAMM</name>
<dbReference type="EMBL" id="LFZX01000012">
    <property type="protein sequence ID" value="KNC68727.1"/>
    <property type="molecule type" value="Genomic_DNA"/>
</dbReference>
<evidence type="ECO:0000313" key="1">
    <source>
        <dbReference type="EMBL" id="KNC68727.1"/>
    </source>
</evidence>
<dbReference type="PATRIC" id="fig|43658.6.peg.200"/>
<organism evidence="1 2">
    <name type="scientific">Pseudoalteromonas rubra</name>
    <dbReference type="NCBI Taxonomy" id="43658"/>
    <lineage>
        <taxon>Bacteria</taxon>
        <taxon>Pseudomonadati</taxon>
        <taxon>Pseudomonadota</taxon>
        <taxon>Gammaproteobacteria</taxon>
        <taxon>Alteromonadales</taxon>
        <taxon>Pseudoalteromonadaceae</taxon>
        <taxon>Pseudoalteromonas</taxon>
    </lineage>
</organism>
<proteinExistence type="predicted"/>
<dbReference type="Proteomes" id="UP000036850">
    <property type="component" value="Unassembled WGS sequence"/>
</dbReference>
<protein>
    <submittedName>
        <fullName evidence="1">Uncharacterized protein</fullName>
    </submittedName>
</protein>